<dbReference type="InterPro" id="IPR051328">
    <property type="entry name" value="T7SS_ABC-Transporter"/>
</dbReference>
<reference evidence="6 7" key="1">
    <citation type="journal article" date="2011" name="Microb. Cell Fact.">
        <title>Genomic analysis reveals Lactobacillus sanfranciscensis as stable element in traditional sourdoughs.</title>
        <authorList>
            <person name="Vogel R.F."/>
            <person name="Pavlovic M."/>
            <person name="Ehrmann M.A."/>
            <person name="Wiezer A."/>
            <person name="Liesegang H."/>
            <person name="Offschanka S."/>
            <person name="Voget S."/>
            <person name="Angelov A."/>
            <person name="Bocker G."/>
            <person name="Liebl W."/>
        </authorList>
    </citation>
    <scope>NUCLEOTIDE SEQUENCE [LARGE SCALE GENOMIC DNA]</scope>
    <source>
        <strain evidence="6 7">TMW 1.1304</strain>
    </source>
</reference>
<evidence type="ECO:0000256" key="3">
    <source>
        <dbReference type="ARBA" id="ARBA00022989"/>
    </source>
</evidence>
<evidence type="ECO:0000256" key="4">
    <source>
        <dbReference type="ARBA" id="ARBA00023136"/>
    </source>
</evidence>
<evidence type="ECO:0000256" key="1">
    <source>
        <dbReference type="ARBA" id="ARBA00004141"/>
    </source>
</evidence>
<proteinExistence type="predicted"/>
<dbReference type="PANTHER" id="PTHR43077:SF5">
    <property type="entry name" value="PHAGE INFECTION PROTEIN"/>
    <property type="match status" value="1"/>
</dbReference>
<evidence type="ECO:0000256" key="5">
    <source>
        <dbReference type="SAM" id="Phobius"/>
    </source>
</evidence>
<feature type="transmembrane region" description="Helical" evidence="5">
    <location>
        <begin position="204"/>
        <end position="230"/>
    </location>
</feature>
<name>G2KUA3_FRUST</name>
<sequence>MMTLAQLPTAKSTIQNVPVGIVNQDQGPIGKSLTNKAMHNKTKADHPMFKWYEYKTIKAANHALSFNGNYATVIIPKDLSQSVQTVGQTGQKSTVKIVINQGRNHTLATNVSSVLTSLLNKVGTSIGTGVLAKMAALNLSVPASKAEAIANPINVKTSIVHSTKNLEAASSVFFQPIWITSLVPTMLLYFASRAFQPKHKKDVLTFKGTVVGIVALLSLIVGFVTTFYVSQFLGYHFPDSPLISLFLAIATFAFIMLFSGVIAWIGIPGVVIFALLMFFSLPLMVMAPQMLPQAYQDYFLPWLPMRFLYEGIREILYFKAGFLNQNTWSLIIVAGIGLLMFFLETFGKRHQKTFI</sequence>
<organism evidence="6 7">
    <name type="scientific">Fructilactobacillus sanfranciscensis (strain TMW 1.1304)</name>
    <name type="common">Lactobacillus sanfranciscensis</name>
    <dbReference type="NCBI Taxonomy" id="714313"/>
    <lineage>
        <taxon>Bacteria</taxon>
        <taxon>Bacillati</taxon>
        <taxon>Bacillota</taxon>
        <taxon>Bacilli</taxon>
        <taxon>Lactobacillales</taxon>
        <taxon>Lactobacillaceae</taxon>
        <taxon>Fructilactobacillus</taxon>
    </lineage>
</organism>
<dbReference type="KEGG" id="lsn:LSA_07990"/>
<dbReference type="GO" id="GO:0016020">
    <property type="term" value="C:membrane"/>
    <property type="evidence" value="ECO:0007669"/>
    <property type="project" value="UniProtKB-SubCell"/>
</dbReference>
<dbReference type="Proteomes" id="UP000001285">
    <property type="component" value="Chromosome"/>
</dbReference>
<keyword evidence="7" id="KW-1185">Reference proteome</keyword>
<dbReference type="eggNOG" id="COG1511">
    <property type="taxonomic scope" value="Bacteria"/>
</dbReference>
<comment type="subcellular location">
    <subcellularLocation>
        <location evidence="1">Membrane</location>
        <topology evidence="1">Multi-pass membrane protein</topology>
    </subcellularLocation>
</comment>
<gene>
    <name evidence="6" type="ordered locus">LSA_07990</name>
</gene>
<dbReference type="EMBL" id="CP002461">
    <property type="protein sequence ID" value="AEN99212.1"/>
    <property type="molecule type" value="Genomic_DNA"/>
</dbReference>
<keyword evidence="3 5" id="KW-1133">Transmembrane helix</keyword>
<protein>
    <recommendedName>
        <fullName evidence="8">DUF3533 domain-containing protein</fullName>
    </recommendedName>
</protein>
<dbReference type="HOGENOM" id="CLU_052634_0_0_9"/>
<dbReference type="PANTHER" id="PTHR43077">
    <property type="entry name" value="TRANSPORT PERMEASE YVFS-RELATED"/>
    <property type="match status" value="1"/>
</dbReference>
<accession>G2KUA3</accession>
<keyword evidence="4 5" id="KW-0472">Membrane</keyword>
<evidence type="ECO:0000313" key="6">
    <source>
        <dbReference type="EMBL" id="AEN99212.1"/>
    </source>
</evidence>
<feature type="transmembrane region" description="Helical" evidence="5">
    <location>
        <begin position="172"/>
        <end position="192"/>
    </location>
</feature>
<feature type="transmembrane region" description="Helical" evidence="5">
    <location>
        <begin position="272"/>
        <end position="291"/>
    </location>
</feature>
<feature type="transmembrane region" description="Helical" evidence="5">
    <location>
        <begin position="327"/>
        <end position="346"/>
    </location>
</feature>
<evidence type="ECO:0008006" key="8">
    <source>
        <dbReference type="Google" id="ProtNLM"/>
    </source>
</evidence>
<feature type="transmembrane region" description="Helical" evidence="5">
    <location>
        <begin position="242"/>
        <end position="265"/>
    </location>
</feature>
<evidence type="ECO:0000256" key="2">
    <source>
        <dbReference type="ARBA" id="ARBA00022692"/>
    </source>
</evidence>
<dbReference type="AlphaFoldDB" id="G2KUA3"/>
<keyword evidence="2 5" id="KW-0812">Transmembrane</keyword>
<evidence type="ECO:0000313" key="7">
    <source>
        <dbReference type="Proteomes" id="UP000001285"/>
    </source>
</evidence>
<dbReference type="Gene3D" id="3.40.1710.10">
    <property type="entry name" value="abc type-2 transporter like domain"/>
    <property type="match status" value="1"/>
</dbReference>